<gene>
    <name evidence="2" type="ORF">DPMN_099171</name>
</gene>
<dbReference type="EMBL" id="JAIWYP010000003">
    <property type="protein sequence ID" value="KAH3856580.1"/>
    <property type="molecule type" value="Genomic_DNA"/>
</dbReference>
<evidence type="ECO:0008006" key="4">
    <source>
        <dbReference type="Google" id="ProtNLM"/>
    </source>
</evidence>
<proteinExistence type="predicted"/>
<keyword evidence="1" id="KW-0472">Membrane</keyword>
<dbReference type="Proteomes" id="UP000828390">
    <property type="component" value="Unassembled WGS sequence"/>
</dbReference>
<organism evidence="2 3">
    <name type="scientific">Dreissena polymorpha</name>
    <name type="common">Zebra mussel</name>
    <name type="synonym">Mytilus polymorpha</name>
    <dbReference type="NCBI Taxonomy" id="45954"/>
    <lineage>
        <taxon>Eukaryota</taxon>
        <taxon>Metazoa</taxon>
        <taxon>Spiralia</taxon>
        <taxon>Lophotrochozoa</taxon>
        <taxon>Mollusca</taxon>
        <taxon>Bivalvia</taxon>
        <taxon>Autobranchia</taxon>
        <taxon>Heteroconchia</taxon>
        <taxon>Euheterodonta</taxon>
        <taxon>Imparidentia</taxon>
        <taxon>Neoheterodontei</taxon>
        <taxon>Myida</taxon>
        <taxon>Dreissenoidea</taxon>
        <taxon>Dreissenidae</taxon>
        <taxon>Dreissena</taxon>
    </lineage>
</organism>
<dbReference type="AlphaFoldDB" id="A0A9D4LDK1"/>
<reference evidence="2" key="1">
    <citation type="journal article" date="2019" name="bioRxiv">
        <title>The Genome of the Zebra Mussel, Dreissena polymorpha: A Resource for Invasive Species Research.</title>
        <authorList>
            <person name="McCartney M.A."/>
            <person name="Auch B."/>
            <person name="Kono T."/>
            <person name="Mallez S."/>
            <person name="Zhang Y."/>
            <person name="Obille A."/>
            <person name="Becker A."/>
            <person name="Abrahante J.E."/>
            <person name="Garbe J."/>
            <person name="Badalamenti J.P."/>
            <person name="Herman A."/>
            <person name="Mangelson H."/>
            <person name="Liachko I."/>
            <person name="Sullivan S."/>
            <person name="Sone E.D."/>
            <person name="Koren S."/>
            <person name="Silverstein K.A.T."/>
            <person name="Beckman K.B."/>
            <person name="Gohl D.M."/>
        </authorList>
    </citation>
    <scope>NUCLEOTIDE SEQUENCE</scope>
    <source>
        <strain evidence="2">Duluth1</strain>
        <tissue evidence="2">Whole animal</tissue>
    </source>
</reference>
<keyword evidence="3" id="KW-1185">Reference proteome</keyword>
<keyword evidence="1" id="KW-1133">Transmembrane helix</keyword>
<name>A0A9D4LDK1_DREPO</name>
<reference evidence="2" key="2">
    <citation type="submission" date="2020-11" db="EMBL/GenBank/DDBJ databases">
        <authorList>
            <person name="McCartney M.A."/>
            <person name="Auch B."/>
            <person name="Kono T."/>
            <person name="Mallez S."/>
            <person name="Becker A."/>
            <person name="Gohl D.M."/>
            <person name="Silverstein K.A.T."/>
            <person name="Koren S."/>
            <person name="Bechman K.B."/>
            <person name="Herman A."/>
            <person name="Abrahante J.E."/>
            <person name="Garbe J."/>
        </authorList>
    </citation>
    <scope>NUCLEOTIDE SEQUENCE</scope>
    <source>
        <strain evidence="2">Duluth1</strain>
        <tissue evidence="2">Whole animal</tissue>
    </source>
</reference>
<evidence type="ECO:0000313" key="3">
    <source>
        <dbReference type="Proteomes" id="UP000828390"/>
    </source>
</evidence>
<evidence type="ECO:0000313" key="2">
    <source>
        <dbReference type="EMBL" id="KAH3856580.1"/>
    </source>
</evidence>
<sequence length="60" mass="7228">MWGWAFTMLCEELRQIVTSVGRTTMMKLRFWFASLWNRFDLVMFLTVIAIVNLRLLVKQD</sequence>
<keyword evidence="1" id="KW-0812">Transmembrane</keyword>
<evidence type="ECO:0000256" key="1">
    <source>
        <dbReference type="SAM" id="Phobius"/>
    </source>
</evidence>
<accession>A0A9D4LDK1</accession>
<feature type="transmembrane region" description="Helical" evidence="1">
    <location>
        <begin position="35"/>
        <end position="57"/>
    </location>
</feature>
<comment type="caution">
    <text evidence="2">The sequence shown here is derived from an EMBL/GenBank/DDBJ whole genome shotgun (WGS) entry which is preliminary data.</text>
</comment>
<protein>
    <recommendedName>
        <fullName evidence="4">Ion transport domain-containing protein</fullName>
    </recommendedName>
</protein>